<dbReference type="Gene3D" id="3.60.10.10">
    <property type="entry name" value="Endonuclease/exonuclease/phosphatase"/>
    <property type="match status" value="2"/>
</dbReference>
<dbReference type="Proteomes" id="UP001417504">
    <property type="component" value="Unassembled WGS sequence"/>
</dbReference>
<evidence type="ECO:0000256" key="1">
    <source>
        <dbReference type="SAM" id="MobiDB-lite"/>
    </source>
</evidence>
<accession>A0AAP0F3Q6</accession>
<feature type="domain" description="Endonuclease/exonuclease/phosphatase" evidence="2">
    <location>
        <begin position="72"/>
        <end position="149"/>
    </location>
</feature>
<feature type="compositionally biased region" description="Polar residues" evidence="1">
    <location>
        <begin position="144"/>
        <end position="159"/>
    </location>
</feature>
<evidence type="ECO:0000259" key="2">
    <source>
        <dbReference type="Pfam" id="PF03372"/>
    </source>
</evidence>
<protein>
    <recommendedName>
        <fullName evidence="2">Endonuclease/exonuclease/phosphatase domain-containing protein</fullName>
    </recommendedName>
</protein>
<comment type="caution">
    <text evidence="3">The sequence shown here is derived from an EMBL/GenBank/DDBJ whole genome shotgun (WGS) entry which is preliminary data.</text>
</comment>
<dbReference type="EMBL" id="JBBNAE010000008">
    <property type="protein sequence ID" value="KAK9101897.1"/>
    <property type="molecule type" value="Genomic_DNA"/>
</dbReference>
<reference evidence="3 4" key="1">
    <citation type="submission" date="2024-01" db="EMBL/GenBank/DDBJ databases">
        <title>Genome assemblies of Stephania.</title>
        <authorList>
            <person name="Yang L."/>
        </authorList>
    </citation>
    <scope>NUCLEOTIDE SEQUENCE [LARGE SCALE GENOMIC DNA]</scope>
    <source>
        <strain evidence="3">QJT</strain>
        <tissue evidence="3">Leaf</tissue>
    </source>
</reference>
<proteinExistence type="predicted"/>
<dbReference type="PANTHER" id="PTHR12121">
    <property type="entry name" value="CARBON CATABOLITE REPRESSOR PROTEIN 4"/>
    <property type="match status" value="1"/>
</dbReference>
<feature type="compositionally biased region" description="Polar residues" evidence="1">
    <location>
        <begin position="275"/>
        <end position="288"/>
    </location>
</feature>
<feature type="compositionally biased region" description="Polar residues" evidence="1">
    <location>
        <begin position="420"/>
        <end position="429"/>
    </location>
</feature>
<gene>
    <name evidence="3" type="ORF">Sjap_019151</name>
</gene>
<feature type="region of interest" description="Disordered" evidence="1">
    <location>
        <begin position="414"/>
        <end position="436"/>
    </location>
</feature>
<dbReference type="InterPro" id="IPR050410">
    <property type="entry name" value="CCR4/nocturin_mRNA_transcr"/>
</dbReference>
<sequence length="574" mass="62922">MFKLLQEECIEFNKFGLRDNVAQICVLESRNQNHAVDGSGNFPSSSNEGNRVVVCNIHVLYNPKRGEIKLGQVRMLLERAFAVSSLWNDAPVVLCGDFNCTPKSPLYNFISEQKLNLTELGRDQISGQSSGQLFAPERYGWSPGNHTNRNPSPNNQNGASLPRAEKNFDVMHNNPIQTGNTPPANNFMKLQSDSMPQDMSNKSYFDVNSKCENTKSGATIEEKVEDVNGIEPSSSHCIPIGSPSSSHSEGMIPVDSQSGLSNGYTGHSFHRSCTRDSSSTIDHTSQVVASEEKESSNFFLEKENSCGEASISFSGNGVEFDEAANASISETSPALQSDAFFHEEIKASPPINFENITCESAASEDNDLSSTSANCAYQVGESYASASVDLDVDKKLFDLSLIDVVDAKSRTESIGEDLDQCTTLPSESQPTPPSDEVQIEKISSASIDYGIANAEKNSYDPYLWTPMEIQTASGNAECTTIEHPLKLRSTYAEVEDYSGTRDLNKEPLVTSYNRRFMGTVDYIWCSDGLQTVKVLDTLPKQAMQWTPGFPTPKWGSDHLALASQLAFTKKVNQL</sequence>
<dbReference type="GO" id="GO:0000175">
    <property type="term" value="F:3'-5'-RNA exonuclease activity"/>
    <property type="evidence" value="ECO:0007669"/>
    <property type="project" value="TreeGrafter"/>
</dbReference>
<evidence type="ECO:0000313" key="4">
    <source>
        <dbReference type="Proteomes" id="UP001417504"/>
    </source>
</evidence>
<feature type="region of interest" description="Disordered" evidence="1">
    <location>
        <begin position="127"/>
        <end position="162"/>
    </location>
</feature>
<feature type="region of interest" description="Disordered" evidence="1">
    <location>
        <begin position="271"/>
        <end position="294"/>
    </location>
</feature>
<name>A0AAP0F3Q6_9MAGN</name>
<dbReference type="InterPro" id="IPR036691">
    <property type="entry name" value="Endo/exonu/phosph_ase_sf"/>
</dbReference>
<dbReference type="Pfam" id="PF03372">
    <property type="entry name" value="Exo_endo_phos"/>
    <property type="match status" value="1"/>
</dbReference>
<dbReference type="InterPro" id="IPR005135">
    <property type="entry name" value="Endo/exonuclease/phosphatase"/>
</dbReference>
<dbReference type="SUPFAM" id="SSF56219">
    <property type="entry name" value="DNase I-like"/>
    <property type="match status" value="1"/>
</dbReference>
<dbReference type="PANTHER" id="PTHR12121:SF85">
    <property type="entry name" value="CARBON CATABOLITE REPRESSOR PROTEIN 4 HOMOLOG 6"/>
    <property type="match status" value="1"/>
</dbReference>
<dbReference type="AlphaFoldDB" id="A0AAP0F3Q6"/>
<evidence type="ECO:0000313" key="3">
    <source>
        <dbReference type="EMBL" id="KAK9101897.1"/>
    </source>
</evidence>
<organism evidence="3 4">
    <name type="scientific">Stephania japonica</name>
    <dbReference type="NCBI Taxonomy" id="461633"/>
    <lineage>
        <taxon>Eukaryota</taxon>
        <taxon>Viridiplantae</taxon>
        <taxon>Streptophyta</taxon>
        <taxon>Embryophyta</taxon>
        <taxon>Tracheophyta</taxon>
        <taxon>Spermatophyta</taxon>
        <taxon>Magnoliopsida</taxon>
        <taxon>Ranunculales</taxon>
        <taxon>Menispermaceae</taxon>
        <taxon>Menispermoideae</taxon>
        <taxon>Cissampelideae</taxon>
        <taxon>Stephania</taxon>
    </lineage>
</organism>
<keyword evidence="4" id="KW-1185">Reference proteome</keyword>